<evidence type="ECO:0000256" key="9">
    <source>
        <dbReference type="ARBA" id="ARBA00043975"/>
    </source>
</evidence>
<evidence type="ECO:0000313" key="12">
    <source>
        <dbReference type="EMBL" id="PNR51584.1"/>
    </source>
</evidence>
<dbReference type="InterPro" id="IPR003959">
    <property type="entry name" value="ATPase_AAA_core"/>
</dbReference>
<dbReference type="GO" id="GO:0005524">
    <property type="term" value="F:ATP binding"/>
    <property type="evidence" value="ECO:0007669"/>
    <property type="project" value="UniProtKB-KW"/>
</dbReference>
<organism evidence="12">
    <name type="scientific">Physcomitrium patens</name>
    <name type="common">Spreading-leaved earth moss</name>
    <name type="synonym">Physcomitrella patens</name>
    <dbReference type="NCBI Taxonomy" id="3218"/>
    <lineage>
        <taxon>Eukaryota</taxon>
        <taxon>Viridiplantae</taxon>
        <taxon>Streptophyta</taxon>
        <taxon>Embryophyta</taxon>
        <taxon>Bryophyta</taxon>
        <taxon>Bryophytina</taxon>
        <taxon>Bryopsida</taxon>
        <taxon>Funariidae</taxon>
        <taxon>Funariales</taxon>
        <taxon>Funariaceae</taxon>
        <taxon>Physcomitrium</taxon>
    </lineage>
</organism>
<reference evidence="13" key="3">
    <citation type="submission" date="2020-12" db="UniProtKB">
        <authorList>
            <consortium name="EnsemblPlants"/>
        </authorList>
    </citation>
    <scope>IDENTIFICATION</scope>
</reference>
<evidence type="ECO:0000256" key="2">
    <source>
        <dbReference type="ARBA" id="ARBA00011480"/>
    </source>
</evidence>
<evidence type="ECO:0000256" key="10">
    <source>
        <dbReference type="SAM" id="MobiDB-lite"/>
    </source>
</evidence>
<evidence type="ECO:0000259" key="11">
    <source>
        <dbReference type="SMART" id="SM00382"/>
    </source>
</evidence>
<evidence type="ECO:0000256" key="3">
    <source>
        <dbReference type="ARBA" id="ARBA00022705"/>
    </source>
</evidence>
<dbReference type="STRING" id="3218.A0A2K1KCS4"/>
<dbReference type="InterPro" id="IPR003593">
    <property type="entry name" value="AAA+_ATPase"/>
</dbReference>
<dbReference type="GeneID" id="112284827"/>
<feature type="compositionally biased region" description="Acidic residues" evidence="10">
    <location>
        <begin position="1"/>
        <end position="10"/>
    </location>
</feature>
<dbReference type="AlphaFoldDB" id="A0A2K1KCS4"/>
<evidence type="ECO:0000256" key="8">
    <source>
        <dbReference type="ARBA" id="ARBA00023306"/>
    </source>
</evidence>
<dbReference type="GO" id="GO:0005634">
    <property type="term" value="C:nucleus"/>
    <property type="evidence" value="ECO:0007669"/>
    <property type="project" value="UniProtKB-SubCell"/>
</dbReference>
<dbReference type="PANTHER" id="PTHR46765:SF1">
    <property type="entry name" value="P-LOOP CONTAINING NUCLEOSIDE TRIPHOSPHATE HYDROLASES SUPERFAMILY PROTEIN"/>
    <property type="match status" value="1"/>
</dbReference>
<dbReference type="CDD" id="cd18140">
    <property type="entry name" value="HLD_clamp_RFC"/>
    <property type="match status" value="1"/>
</dbReference>
<dbReference type="EnsemblPlants" id="Pp3c7_23730V3.3">
    <property type="protein sequence ID" value="Pp3c7_23730V3.3"/>
    <property type="gene ID" value="Pp3c7_23730"/>
</dbReference>
<sequence>MEEADLDELEWMACQQFPPEEDEDYYDGYEEMPPPPEHPPETDRIDESFSHDDSSRKRPWYVEDSHDRESSGNAVAVKKHRGLLSDPAGTSSKKSLFIPGTVLNPPTQNTVSLRTSPATFTKGSPIPCTEGQPLASVLAADPWTLRPPPATEEVCHMSPRNQEEEYIEVPEVPTSCKLPRRCVTDIDGDFIPITGLDGDRVYSAKVEPVKANYNLTALHNKDLLGEPIAKMIERIERESFEQVIAASDKKMLSADTIGTVPASEHEDLWVDKYAPRSFTELLSDEKTNREVLRWLKQWDPCVFGSKRYSTSEEVLTSLRRQATHLHGNVNMGGRGSFNNNVNKSMAYRNDTFNSDSTRKVATEEKSTLDRPEEKVLLLCGPPGLGKTTLAHVAARHCGYRVVEINASDDRVATTLQGKILDAIQMKSVTGDNRPNCLVIDEIDGALSGAEGKGAIDSLLEIINADKKSSLGKENEMQEGVTKVSSKKTGGSAVRRLSRPVICICNDFYAPALRKLRQVARVHVFVQPSVSRVVSRLKYICGKEGFKTNARALSALASHTECDIRSCLNTCQFLNRKKQNLKTLDVGSQVVGRKDMTSSIFDIWGEIFHKRKVRAGSGMRGLVEMPEIGNQDHKEFVRRYGLFSNHGDYDLTMSGIHENILHMRYLDPSLEKTVEALEWMGDSEIFSHHIIAKQQFHLLAYQPLPMIAIRGLVAQQERPQVQWPKQHQNSRTEQAVKMEMLNSWLGSMTASISRALSPVCLGLDIVTPLLTIITPPTIRPVATQLLTSKEKDEIVQLVDTMLGFGLSYRHPKAGMLKADHGIDGHSSLTLDPPIDTLVKYKEFTAGYRQLSSTLCQMLAHEVEIERIRREGALRENKMIAVNPTPKLTIDAPNKKDEERGKPPLQLVEDPLQPCDEKIEVPKKMCYISSSKKSVPEQEKPQPRRSMNFFERFKKSTQTDVTADVKAKEKLATLQRDSRPLLYKYHEGLTNAVKRPMFVRDFL</sequence>
<dbReference type="InterPro" id="IPR053016">
    <property type="entry name" value="CTF18-RFC_complex"/>
</dbReference>
<keyword evidence="5" id="KW-0067">ATP-binding</keyword>
<comment type="subunit">
    <text evidence="2">Heterotetramer of subunits RFC2, RFC3, RFC4 and RFC5 that can form a complex with RFC1.</text>
</comment>
<dbReference type="InterPro" id="IPR027417">
    <property type="entry name" value="P-loop_NTPase"/>
</dbReference>
<dbReference type="Gramene" id="Pp3c7_23730V3.1">
    <property type="protein sequence ID" value="Pp3c7_23730V3.1"/>
    <property type="gene ID" value="Pp3c7_23730"/>
</dbReference>
<feature type="compositionally biased region" description="Basic and acidic residues" evidence="10">
    <location>
        <begin position="38"/>
        <end position="70"/>
    </location>
</feature>
<evidence type="ECO:0000256" key="7">
    <source>
        <dbReference type="ARBA" id="ARBA00023242"/>
    </source>
</evidence>
<dbReference type="SUPFAM" id="SSF52540">
    <property type="entry name" value="P-loop containing nucleoside triphosphate hydrolases"/>
    <property type="match status" value="1"/>
</dbReference>
<dbReference type="Proteomes" id="UP000006727">
    <property type="component" value="Chromosome 7"/>
</dbReference>
<feature type="domain" description="AAA+ ATPase" evidence="11">
    <location>
        <begin position="372"/>
        <end position="529"/>
    </location>
</feature>
<evidence type="ECO:0000256" key="4">
    <source>
        <dbReference type="ARBA" id="ARBA00022741"/>
    </source>
</evidence>
<evidence type="ECO:0000313" key="13">
    <source>
        <dbReference type="EnsemblPlants" id="Pp3c7_23730V3.1"/>
    </source>
</evidence>
<dbReference type="Gene3D" id="1.10.8.60">
    <property type="match status" value="1"/>
</dbReference>
<keyword evidence="3" id="KW-0235">DNA replication</keyword>
<dbReference type="CDD" id="cd00009">
    <property type="entry name" value="AAA"/>
    <property type="match status" value="1"/>
</dbReference>
<dbReference type="InterPro" id="IPR047854">
    <property type="entry name" value="RFC_lid"/>
</dbReference>
<evidence type="ECO:0000256" key="6">
    <source>
        <dbReference type="ARBA" id="ARBA00023125"/>
    </source>
</evidence>
<keyword evidence="4" id="KW-0547">Nucleotide-binding</keyword>
<dbReference type="Gramene" id="Pp3c7_23730V3.3">
    <property type="protein sequence ID" value="Pp3c7_23730V3.3"/>
    <property type="gene ID" value="Pp3c7_23730"/>
</dbReference>
<dbReference type="Pfam" id="PF00004">
    <property type="entry name" value="AAA"/>
    <property type="match status" value="1"/>
</dbReference>
<feature type="compositionally biased region" description="Basic and acidic residues" evidence="10">
    <location>
        <begin position="891"/>
        <end position="900"/>
    </location>
</feature>
<feature type="region of interest" description="Disordered" evidence="10">
    <location>
        <begin position="1"/>
        <end position="91"/>
    </location>
</feature>
<dbReference type="GO" id="GO:0006260">
    <property type="term" value="P:DNA replication"/>
    <property type="evidence" value="ECO:0007669"/>
    <property type="project" value="UniProtKB-KW"/>
</dbReference>
<evidence type="ECO:0000256" key="1">
    <source>
        <dbReference type="ARBA" id="ARBA00004123"/>
    </source>
</evidence>
<reference evidence="12 14" key="1">
    <citation type="journal article" date="2008" name="Science">
        <title>The Physcomitrella genome reveals evolutionary insights into the conquest of land by plants.</title>
        <authorList>
            <person name="Rensing S."/>
            <person name="Lang D."/>
            <person name="Zimmer A."/>
            <person name="Terry A."/>
            <person name="Salamov A."/>
            <person name="Shapiro H."/>
            <person name="Nishiyama T."/>
            <person name="Perroud P.-F."/>
            <person name="Lindquist E."/>
            <person name="Kamisugi Y."/>
            <person name="Tanahashi T."/>
            <person name="Sakakibara K."/>
            <person name="Fujita T."/>
            <person name="Oishi K."/>
            <person name="Shin-I T."/>
            <person name="Kuroki Y."/>
            <person name="Toyoda A."/>
            <person name="Suzuki Y."/>
            <person name="Hashimoto A."/>
            <person name="Yamaguchi K."/>
            <person name="Sugano A."/>
            <person name="Kohara Y."/>
            <person name="Fujiyama A."/>
            <person name="Anterola A."/>
            <person name="Aoki S."/>
            <person name="Ashton N."/>
            <person name="Barbazuk W.B."/>
            <person name="Barker E."/>
            <person name="Bennetzen J."/>
            <person name="Bezanilla M."/>
            <person name="Blankenship R."/>
            <person name="Cho S.H."/>
            <person name="Dutcher S."/>
            <person name="Estelle M."/>
            <person name="Fawcett J.A."/>
            <person name="Gundlach H."/>
            <person name="Hanada K."/>
            <person name="Heyl A."/>
            <person name="Hicks K.A."/>
            <person name="Hugh J."/>
            <person name="Lohr M."/>
            <person name="Mayer K."/>
            <person name="Melkozernov A."/>
            <person name="Murata T."/>
            <person name="Nelson D."/>
            <person name="Pils B."/>
            <person name="Prigge M."/>
            <person name="Reiss B."/>
            <person name="Renner T."/>
            <person name="Rombauts S."/>
            <person name="Rushton P."/>
            <person name="Sanderfoot A."/>
            <person name="Schween G."/>
            <person name="Shiu S.-H."/>
            <person name="Stueber K."/>
            <person name="Theodoulou F.L."/>
            <person name="Tu H."/>
            <person name="Van de Peer Y."/>
            <person name="Verrier P.J."/>
            <person name="Waters E."/>
            <person name="Wood A."/>
            <person name="Yang L."/>
            <person name="Cove D."/>
            <person name="Cuming A."/>
            <person name="Hasebe M."/>
            <person name="Lucas S."/>
            <person name="Mishler D.B."/>
            <person name="Reski R."/>
            <person name="Grigoriev I."/>
            <person name="Quatrano R.S."/>
            <person name="Boore J.L."/>
        </authorList>
    </citation>
    <scope>NUCLEOTIDE SEQUENCE [LARGE SCALE GENOMIC DNA]</scope>
    <source>
        <strain evidence="13 14">cv. Gransden 2004</strain>
    </source>
</reference>
<keyword evidence="14" id="KW-1185">Reference proteome</keyword>
<gene>
    <name evidence="13" type="primary">LOC112284827</name>
    <name evidence="12" type="ORF">PHYPA_010771</name>
</gene>
<proteinExistence type="inferred from homology"/>
<evidence type="ECO:0000313" key="14">
    <source>
        <dbReference type="Proteomes" id="UP000006727"/>
    </source>
</evidence>
<evidence type="ECO:0000256" key="5">
    <source>
        <dbReference type="ARBA" id="ARBA00022840"/>
    </source>
</evidence>
<dbReference type="FunCoup" id="A0A2K1KCS4">
    <property type="interactions" value="2847"/>
</dbReference>
<comment type="similarity">
    <text evidence="9">Belongs to the activator 1 small subunits family. CTF18 subfamily.</text>
</comment>
<dbReference type="GO" id="GO:0003677">
    <property type="term" value="F:DNA binding"/>
    <property type="evidence" value="ECO:0007669"/>
    <property type="project" value="UniProtKB-KW"/>
</dbReference>
<keyword evidence="8" id="KW-0131">Cell cycle</keyword>
<dbReference type="PANTHER" id="PTHR46765">
    <property type="entry name" value="P-LOOP CONTAINING NUCLEOSIDE TRIPHOSPHATE HYDROLASES SUPERFAMILY PROTEIN"/>
    <property type="match status" value="1"/>
</dbReference>
<dbReference type="SMART" id="SM00382">
    <property type="entry name" value="AAA"/>
    <property type="match status" value="1"/>
</dbReference>
<dbReference type="Gene3D" id="3.40.50.300">
    <property type="entry name" value="P-loop containing nucleotide triphosphate hydrolases"/>
    <property type="match status" value="1"/>
</dbReference>
<dbReference type="PaxDb" id="3218-PP1S2_25V6.1"/>
<protein>
    <recommendedName>
        <fullName evidence="11">AAA+ ATPase domain-containing protein</fullName>
    </recommendedName>
</protein>
<dbReference type="GO" id="GO:0016887">
    <property type="term" value="F:ATP hydrolysis activity"/>
    <property type="evidence" value="ECO:0007669"/>
    <property type="project" value="InterPro"/>
</dbReference>
<dbReference type="RefSeq" id="XP_024380877.1">
    <property type="nucleotide sequence ID" value="XM_024525109.2"/>
</dbReference>
<feature type="compositionally biased region" description="Acidic residues" evidence="10">
    <location>
        <begin position="19"/>
        <end position="30"/>
    </location>
</feature>
<keyword evidence="6" id="KW-0238">DNA-binding</keyword>
<dbReference type="GO" id="GO:0007062">
    <property type="term" value="P:sister chromatid cohesion"/>
    <property type="evidence" value="ECO:0000318"/>
    <property type="project" value="GO_Central"/>
</dbReference>
<dbReference type="EnsemblPlants" id="Pp3c7_23730V3.1">
    <property type="protein sequence ID" value="Pp3c7_23730V3.1"/>
    <property type="gene ID" value="Pp3c7_23730"/>
</dbReference>
<keyword evidence="7" id="KW-0539">Nucleus</keyword>
<comment type="subcellular location">
    <subcellularLocation>
        <location evidence="1">Nucleus</location>
    </subcellularLocation>
</comment>
<name>A0A2K1KCS4_PHYPA</name>
<accession>A0A2K1KCS4</accession>
<dbReference type="EMBL" id="ABEU02000007">
    <property type="protein sequence ID" value="PNR51584.1"/>
    <property type="molecule type" value="Genomic_DNA"/>
</dbReference>
<reference evidence="12 14" key="2">
    <citation type="journal article" date="2018" name="Plant J.">
        <title>The Physcomitrella patens chromosome-scale assembly reveals moss genome structure and evolution.</title>
        <authorList>
            <person name="Lang D."/>
            <person name="Ullrich K.K."/>
            <person name="Murat F."/>
            <person name="Fuchs J."/>
            <person name="Jenkins J."/>
            <person name="Haas F.B."/>
            <person name="Piednoel M."/>
            <person name="Gundlach H."/>
            <person name="Van Bel M."/>
            <person name="Meyberg R."/>
            <person name="Vives C."/>
            <person name="Morata J."/>
            <person name="Symeonidi A."/>
            <person name="Hiss M."/>
            <person name="Muchero W."/>
            <person name="Kamisugi Y."/>
            <person name="Saleh O."/>
            <person name="Blanc G."/>
            <person name="Decker E.L."/>
            <person name="van Gessel N."/>
            <person name="Grimwood J."/>
            <person name="Hayes R.D."/>
            <person name="Graham S.W."/>
            <person name="Gunter L.E."/>
            <person name="McDaniel S.F."/>
            <person name="Hoernstein S.N.W."/>
            <person name="Larsson A."/>
            <person name="Li F.W."/>
            <person name="Perroud P.F."/>
            <person name="Phillips J."/>
            <person name="Ranjan P."/>
            <person name="Rokshar D.S."/>
            <person name="Rothfels C.J."/>
            <person name="Schneider L."/>
            <person name="Shu S."/>
            <person name="Stevenson D.W."/>
            <person name="Thummler F."/>
            <person name="Tillich M."/>
            <person name="Villarreal Aguilar J.C."/>
            <person name="Widiez T."/>
            <person name="Wong G.K."/>
            <person name="Wymore A."/>
            <person name="Zhang Y."/>
            <person name="Zimmer A.D."/>
            <person name="Quatrano R.S."/>
            <person name="Mayer K.F.X."/>
            <person name="Goodstein D."/>
            <person name="Casacuberta J.M."/>
            <person name="Vandepoele K."/>
            <person name="Reski R."/>
            <person name="Cuming A.C."/>
            <person name="Tuskan G.A."/>
            <person name="Maumus F."/>
            <person name="Salse J."/>
            <person name="Schmutz J."/>
            <person name="Rensing S.A."/>
        </authorList>
    </citation>
    <scope>NUCLEOTIDE SEQUENCE [LARGE SCALE GENOMIC DNA]</scope>
    <source>
        <strain evidence="13 14">cv. Gransden 2004</strain>
    </source>
</reference>
<dbReference type="KEGG" id="ppp:112284827"/>
<feature type="region of interest" description="Disordered" evidence="10">
    <location>
        <begin position="884"/>
        <end position="905"/>
    </location>
</feature>
<dbReference type="OrthoDB" id="2195431at2759"/>